<evidence type="ECO:0000259" key="8">
    <source>
        <dbReference type="Pfam" id="PF01545"/>
    </source>
</evidence>
<keyword evidence="5 7" id="KW-1133">Transmembrane helix</keyword>
<evidence type="ECO:0000256" key="5">
    <source>
        <dbReference type="ARBA" id="ARBA00022989"/>
    </source>
</evidence>
<dbReference type="Proteomes" id="UP001053296">
    <property type="component" value="Chromosome"/>
</dbReference>
<dbReference type="Gene3D" id="3.30.70.1350">
    <property type="entry name" value="Cation efflux protein, cytoplasmic domain"/>
    <property type="match status" value="1"/>
</dbReference>
<sequence length="313" mass="33553">MTGDSPKRYAVYSILASLLTLGLKFGAWAMTDSVGLLSDATESVVNLTAGVLALISIIIAMRPADQHHAYGHGKVEYFSSGTEGVLIIVAAFGIAYASINRFFSPQPLSNLGLGLILALLSSVVNFVTAKVMLNAAKRFDSITLEADAKHLLTDVWTSVGLVAGLAIIVLVPEWSLLDPIIAVAMAVNIVFTGLGLLKRSVSGLMDDALPEEEVKIVARSIRRHQGENASFHGLRTRKAGQTRFIDFHLLVPGTTSVQTSHDLCEAIEHDIKCTLDNAKVTIHVEPLECSKSYDGMKVGGVCAAYIDTECDDQ</sequence>
<dbReference type="EMBL" id="AP024485">
    <property type="protein sequence ID" value="BCS87874.1"/>
    <property type="molecule type" value="Genomic_DNA"/>
</dbReference>
<keyword evidence="11" id="KW-1185">Reference proteome</keyword>
<evidence type="ECO:0000313" key="11">
    <source>
        <dbReference type="Proteomes" id="UP001053296"/>
    </source>
</evidence>
<feature type="transmembrane region" description="Helical" evidence="7">
    <location>
        <begin position="111"/>
        <end position="131"/>
    </location>
</feature>
<dbReference type="InterPro" id="IPR058533">
    <property type="entry name" value="Cation_efflux_TM"/>
</dbReference>
<dbReference type="InterPro" id="IPR050291">
    <property type="entry name" value="CDF_Transporter"/>
</dbReference>
<evidence type="ECO:0000256" key="1">
    <source>
        <dbReference type="ARBA" id="ARBA00004141"/>
    </source>
</evidence>
<comment type="similarity">
    <text evidence="2">Belongs to the cation diffusion facilitator (CDF) transporter (TC 2.A.4) family.</text>
</comment>
<dbReference type="Pfam" id="PF01545">
    <property type="entry name" value="Cation_efflux"/>
    <property type="match status" value="1"/>
</dbReference>
<dbReference type="InterPro" id="IPR002524">
    <property type="entry name" value="Cation_efflux"/>
</dbReference>
<dbReference type="SUPFAM" id="SSF161111">
    <property type="entry name" value="Cation efflux protein transmembrane domain-like"/>
    <property type="match status" value="1"/>
</dbReference>
<dbReference type="Pfam" id="PF16916">
    <property type="entry name" value="ZT_dimer"/>
    <property type="match status" value="1"/>
</dbReference>
<keyword evidence="4 7" id="KW-0812">Transmembrane</keyword>
<feature type="domain" description="Cation efflux protein transmembrane" evidence="8">
    <location>
        <begin position="11"/>
        <end position="205"/>
    </location>
</feature>
<evidence type="ECO:0000256" key="2">
    <source>
        <dbReference type="ARBA" id="ARBA00008114"/>
    </source>
</evidence>
<keyword evidence="3" id="KW-0813">Transport</keyword>
<reference evidence="10" key="1">
    <citation type="journal article" date="2022" name="Arch. Microbiol.">
        <title>Pseudodesulfovibrio sediminis sp. nov., a mesophilic and neutrophilic sulfate-reducing bacterium isolated from sediment of a brackish lake.</title>
        <authorList>
            <person name="Takahashi A."/>
            <person name="Kojima H."/>
            <person name="Watanabe M."/>
            <person name="Fukui M."/>
        </authorList>
    </citation>
    <scope>NUCLEOTIDE SEQUENCE</scope>
    <source>
        <strain evidence="10">SF6</strain>
    </source>
</reference>
<organism evidence="10 11">
    <name type="scientific">Pseudodesulfovibrio sediminis</name>
    <dbReference type="NCBI Taxonomy" id="2810563"/>
    <lineage>
        <taxon>Bacteria</taxon>
        <taxon>Pseudomonadati</taxon>
        <taxon>Thermodesulfobacteriota</taxon>
        <taxon>Desulfovibrionia</taxon>
        <taxon>Desulfovibrionales</taxon>
        <taxon>Desulfovibrionaceae</taxon>
    </lineage>
</organism>
<dbReference type="SUPFAM" id="SSF160240">
    <property type="entry name" value="Cation efflux protein cytoplasmic domain-like"/>
    <property type="match status" value="1"/>
</dbReference>
<feature type="transmembrane region" description="Helical" evidence="7">
    <location>
        <begin position="151"/>
        <end position="171"/>
    </location>
</feature>
<dbReference type="InterPro" id="IPR036837">
    <property type="entry name" value="Cation_efflux_CTD_sf"/>
</dbReference>
<dbReference type="Gene3D" id="1.20.1510.10">
    <property type="entry name" value="Cation efflux protein transmembrane domain"/>
    <property type="match status" value="1"/>
</dbReference>
<evidence type="ECO:0000256" key="6">
    <source>
        <dbReference type="ARBA" id="ARBA00023136"/>
    </source>
</evidence>
<dbReference type="PANTHER" id="PTHR43840">
    <property type="entry name" value="MITOCHONDRIAL METAL TRANSPORTER 1-RELATED"/>
    <property type="match status" value="1"/>
</dbReference>
<keyword evidence="6 7" id="KW-0472">Membrane</keyword>
<evidence type="ECO:0000256" key="3">
    <source>
        <dbReference type="ARBA" id="ARBA00022448"/>
    </source>
</evidence>
<evidence type="ECO:0000259" key="9">
    <source>
        <dbReference type="Pfam" id="PF16916"/>
    </source>
</evidence>
<feature type="transmembrane region" description="Helical" evidence="7">
    <location>
        <begin position="43"/>
        <end position="61"/>
    </location>
</feature>
<feature type="transmembrane region" description="Helical" evidence="7">
    <location>
        <begin position="81"/>
        <end position="99"/>
    </location>
</feature>
<dbReference type="InterPro" id="IPR027470">
    <property type="entry name" value="Cation_efflux_CTD"/>
</dbReference>
<protein>
    <submittedName>
        <fullName evidence="10">Transporter</fullName>
    </submittedName>
</protein>
<feature type="domain" description="Cation efflux protein cytoplasmic" evidence="9">
    <location>
        <begin position="209"/>
        <end position="286"/>
    </location>
</feature>
<dbReference type="NCBIfam" id="TIGR01297">
    <property type="entry name" value="CDF"/>
    <property type="match status" value="1"/>
</dbReference>
<comment type="subcellular location">
    <subcellularLocation>
        <location evidence="1">Membrane</location>
        <topology evidence="1">Multi-pass membrane protein</topology>
    </subcellularLocation>
</comment>
<evidence type="ECO:0000256" key="4">
    <source>
        <dbReference type="ARBA" id="ARBA00022692"/>
    </source>
</evidence>
<evidence type="ECO:0000313" key="10">
    <source>
        <dbReference type="EMBL" id="BCS87874.1"/>
    </source>
</evidence>
<feature type="transmembrane region" description="Helical" evidence="7">
    <location>
        <begin position="9"/>
        <end position="31"/>
    </location>
</feature>
<evidence type="ECO:0000256" key="7">
    <source>
        <dbReference type="SAM" id="Phobius"/>
    </source>
</evidence>
<accession>A0ABN6ERK3</accession>
<proteinExistence type="inferred from homology"/>
<name>A0ABN6ERK3_9BACT</name>
<gene>
    <name evidence="10" type="ORF">PSDVSF_11160</name>
</gene>
<dbReference type="InterPro" id="IPR027469">
    <property type="entry name" value="Cation_efflux_TMD_sf"/>
</dbReference>
<feature type="transmembrane region" description="Helical" evidence="7">
    <location>
        <begin position="177"/>
        <end position="197"/>
    </location>
</feature>
<dbReference type="RefSeq" id="WP_229594686.1">
    <property type="nucleotide sequence ID" value="NZ_AP024485.1"/>
</dbReference>
<dbReference type="PANTHER" id="PTHR43840:SF15">
    <property type="entry name" value="MITOCHONDRIAL METAL TRANSPORTER 1-RELATED"/>
    <property type="match status" value="1"/>
</dbReference>